<evidence type="ECO:0000313" key="1">
    <source>
        <dbReference type="EMBL" id="CRZ33818.1"/>
    </source>
</evidence>
<evidence type="ECO:0000313" key="2">
    <source>
        <dbReference type="Proteomes" id="UP000236497"/>
    </source>
</evidence>
<gene>
    <name evidence="1" type="ORF">HHT355_0614</name>
</gene>
<evidence type="ECO:0008006" key="3">
    <source>
        <dbReference type="Google" id="ProtNLM"/>
    </source>
</evidence>
<dbReference type="InterPro" id="IPR009711">
    <property type="entry name" value="UPF0473"/>
</dbReference>
<reference evidence="1 2" key="1">
    <citation type="submission" date="2015-06" db="EMBL/GenBank/DDBJ databases">
        <authorList>
            <person name="Wibberg Daniel"/>
        </authorList>
    </citation>
    <scope>NUCLEOTIDE SEQUENCE [LARGE SCALE GENOMIC DNA]</scope>
    <source>
        <strain evidence="1 2">T3/55T</strain>
    </source>
</reference>
<dbReference type="AlphaFoldDB" id="A0A0H5SU25"/>
<sequence length="88" mass="9917">MGNKPDEIVFTTDDGEEVVFEVIEQTRLGGVNYLLVCTTDGEEEEALILKDISKDTDAEAVYDIVDDDAEFAYVSEVFKELLDDIELY</sequence>
<dbReference type="RefSeq" id="WP_103202031.1">
    <property type="nucleotide sequence ID" value="NZ_CVTD020000008.1"/>
</dbReference>
<protein>
    <recommendedName>
        <fullName evidence="3">DUF1292 domain-containing protein</fullName>
    </recommendedName>
</protein>
<keyword evidence="2" id="KW-1185">Reference proteome</keyword>
<name>A0A0H5SU25_HERHM</name>
<dbReference type="EMBL" id="CVTD020000008">
    <property type="protein sequence ID" value="CRZ33818.1"/>
    <property type="molecule type" value="Genomic_DNA"/>
</dbReference>
<organism evidence="1 2">
    <name type="scientific">Herbinix hemicellulosilytica</name>
    <dbReference type="NCBI Taxonomy" id="1564487"/>
    <lineage>
        <taxon>Bacteria</taxon>
        <taxon>Bacillati</taxon>
        <taxon>Bacillota</taxon>
        <taxon>Clostridia</taxon>
        <taxon>Lachnospirales</taxon>
        <taxon>Lachnospiraceae</taxon>
        <taxon>Herbinix</taxon>
    </lineage>
</organism>
<proteinExistence type="predicted"/>
<dbReference type="OrthoDB" id="1934714at2"/>
<accession>A0A0H5SU25</accession>
<dbReference type="Proteomes" id="UP000236497">
    <property type="component" value="Unassembled WGS sequence"/>
</dbReference>
<dbReference type="Pfam" id="PF06949">
    <property type="entry name" value="DUF1292"/>
    <property type="match status" value="1"/>
</dbReference>